<keyword evidence="7 10" id="KW-0472">Membrane</keyword>
<name>A0AAV5TNU3_9BILA</name>
<evidence type="ECO:0000256" key="2">
    <source>
        <dbReference type="ARBA" id="ARBA00011902"/>
    </source>
</evidence>
<dbReference type="GO" id="GO:0061564">
    <property type="term" value="P:axon development"/>
    <property type="evidence" value="ECO:0007669"/>
    <property type="project" value="UniProtKB-ARBA"/>
</dbReference>
<evidence type="ECO:0000256" key="7">
    <source>
        <dbReference type="ARBA" id="ARBA00023136"/>
    </source>
</evidence>
<dbReference type="InterPro" id="IPR011009">
    <property type="entry name" value="Kinase-like_dom_sf"/>
</dbReference>
<reference evidence="12" key="1">
    <citation type="submission" date="2023-10" db="EMBL/GenBank/DDBJ databases">
        <title>Genome assembly of Pristionchus species.</title>
        <authorList>
            <person name="Yoshida K."/>
            <person name="Sommer R.J."/>
        </authorList>
    </citation>
    <scope>NUCLEOTIDE SEQUENCE</scope>
    <source>
        <strain evidence="12">RS0144</strain>
    </source>
</reference>
<keyword evidence="10" id="KW-0812">Transmembrane</keyword>
<sequence length="481" mass="53073">MNDNLINVISRIPHTPSSIREGTDEYTLSSPIFLVALFFLIILSIALIFVLVQLGCAFRSLAPLSSSPSSSLPSLNHTISPANRREFPQPIPIWTDPLPPLPLSLLLSSMRRHSGCIYLNPLWSPQGTTSSSEDESESLTTPSSTILNLYISSNGRGISTSSSSTPSSIEKECPINAPSIQFCYFGNVYKGIYREGGHPKSTPVAVKTLKADTSHDLDCVEKLMEEGSVMMGLDHPNVLSLLGIVISSNGSPWMVLPFMDQGDLRSFIANPTKMLSVIDLLSMGIQVCRGMAYLASKGIIHRDLAARNCMISSDRCVRVADFGLAIQSRYSVHDRDQSIPDRLPLKWLALETLRDRSAFSTHTDVWSFGVLLWELLSRASSPYSQLSNHSVRSFLESGGRLTQPLYCPDNVYEILLSCWRVSPFDRPSFSSLHHSLSALLSHFHFHPSLTVSVPSGSLSTFYPKPFPSHHPLSTLPRVPPY</sequence>
<dbReference type="GO" id="GO:0012505">
    <property type="term" value="C:endomembrane system"/>
    <property type="evidence" value="ECO:0007669"/>
    <property type="project" value="UniProtKB-SubCell"/>
</dbReference>
<dbReference type="PANTHER" id="PTHR24416:SF564">
    <property type="entry name" value="MACROPHAGE-STIMULATING PROTEIN RECEPTOR"/>
    <property type="match status" value="1"/>
</dbReference>
<dbReference type="Pfam" id="PF07714">
    <property type="entry name" value="PK_Tyr_Ser-Thr"/>
    <property type="match status" value="1"/>
</dbReference>
<evidence type="ECO:0000259" key="11">
    <source>
        <dbReference type="PROSITE" id="PS50011"/>
    </source>
</evidence>
<dbReference type="GO" id="GO:0048680">
    <property type="term" value="P:positive regulation of axon regeneration"/>
    <property type="evidence" value="ECO:0007669"/>
    <property type="project" value="UniProtKB-ARBA"/>
</dbReference>
<feature type="domain" description="Protein kinase" evidence="11">
    <location>
        <begin position="174"/>
        <end position="449"/>
    </location>
</feature>
<organism evidence="12 13">
    <name type="scientific">Pristionchus entomophagus</name>
    <dbReference type="NCBI Taxonomy" id="358040"/>
    <lineage>
        <taxon>Eukaryota</taxon>
        <taxon>Metazoa</taxon>
        <taxon>Ecdysozoa</taxon>
        <taxon>Nematoda</taxon>
        <taxon>Chromadorea</taxon>
        <taxon>Rhabditida</taxon>
        <taxon>Rhabditina</taxon>
        <taxon>Diplogasteromorpha</taxon>
        <taxon>Diplogasteroidea</taxon>
        <taxon>Neodiplogasteridae</taxon>
        <taxon>Pristionchus</taxon>
    </lineage>
</organism>
<dbReference type="GO" id="GO:0004714">
    <property type="term" value="F:transmembrane receptor protein tyrosine kinase activity"/>
    <property type="evidence" value="ECO:0007669"/>
    <property type="project" value="UniProtKB-EC"/>
</dbReference>
<dbReference type="Proteomes" id="UP001432027">
    <property type="component" value="Unassembled WGS sequence"/>
</dbReference>
<evidence type="ECO:0000256" key="1">
    <source>
        <dbReference type="ARBA" id="ARBA00004308"/>
    </source>
</evidence>
<dbReference type="InterPro" id="IPR000719">
    <property type="entry name" value="Prot_kinase_dom"/>
</dbReference>
<evidence type="ECO:0000256" key="6">
    <source>
        <dbReference type="ARBA" id="ARBA00022840"/>
    </source>
</evidence>
<dbReference type="PROSITE" id="PS00109">
    <property type="entry name" value="PROTEIN_KINASE_TYR"/>
    <property type="match status" value="1"/>
</dbReference>
<keyword evidence="8" id="KW-0829">Tyrosine-protein kinase</keyword>
<dbReference type="GO" id="GO:0043235">
    <property type="term" value="C:receptor complex"/>
    <property type="evidence" value="ECO:0007669"/>
    <property type="project" value="TreeGrafter"/>
</dbReference>
<dbReference type="SUPFAM" id="SSF56112">
    <property type="entry name" value="Protein kinase-like (PK-like)"/>
    <property type="match status" value="1"/>
</dbReference>
<dbReference type="SMART" id="SM00219">
    <property type="entry name" value="TyrKc"/>
    <property type="match status" value="1"/>
</dbReference>
<evidence type="ECO:0000256" key="10">
    <source>
        <dbReference type="SAM" id="Phobius"/>
    </source>
</evidence>
<dbReference type="InterPro" id="IPR008266">
    <property type="entry name" value="Tyr_kinase_AS"/>
</dbReference>
<dbReference type="GO" id="GO:0005886">
    <property type="term" value="C:plasma membrane"/>
    <property type="evidence" value="ECO:0007669"/>
    <property type="project" value="TreeGrafter"/>
</dbReference>
<accession>A0AAV5TNU3</accession>
<keyword evidence="6" id="KW-0067">ATP-binding</keyword>
<dbReference type="InterPro" id="IPR050122">
    <property type="entry name" value="RTK"/>
</dbReference>
<dbReference type="Gene3D" id="1.10.510.10">
    <property type="entry name" value="Transferase(Phosphotransferase) domain 1"/>
    <property type="match status" value="1"/>
</dbReference>
<dbReference type="InterPro" id="IPR020635">
    <property type="entry name" value="Tyr_kinase_cat_dom"/>
</dbReference>
<feature type="transmembrane region" description="Helical" evidence="10">
    <location>
        <begin position="32"/>
        <end position="52"/>
    </location>
</feature>
<proteinExistence type="predicted"/>
<comment type="catalytic activity">
    <reaction evidence="9">
        <text>L-tyrosyl-[protein] + ATP = O-phospho-L-tyrosyl-[protein] + ADP + H(+)</text>
        <dbReference type="Rhea" id="RHEA:10596"/>
        <dbReference type="Rhea" id="RHEA-COMP:10136"/>
        <dbReference type="Rhea" id="RHEA-COMP:20101"/>
        <dbReference type="ChEBI" id="CHEBI:15378"/>
        <dbReference type="ChEBI" id="CHEBI:30616"/>
        <dbReference type="ChEBI" id="CHEBI:46858"/>
        <dbReference type="ChEBI" id="CHEBI:61978"/>
        <dbReference type="ChEBI" id="CHEBI:456216"/>
        <dbReference type="EC" id="2.7.10.1"/>
    </reaction>
</comment>
<keyword evidence="5" id="KW-0418">Kinase</keyword>
<evidence type="ECO:0000256" key="5">
    <source>
        <dbReference type="ARBA" id="ARBA00022777"/>
    </source>
</evidence>
<dbReference type="EMBL" id="BTSX01000004">
    <property type="protein sequence ID" value="GMS96088.1"/>
    <property type="molecule type" value="Genomic_DNA"/>
</dbReference>
<dbReference type="PANTHER" id="PTHR24416">
    <property type="entry name" value="TYROSINE-PROTEIN KINASE RECEPTOR"/>
    <property type="match status" value="1"/>
</dbReference>
<keyword evidence="10" id="KW-1133">Transmembrane helix</keyword>
<keyword evidence="4" id="KW-0547">Nucleotide-binding</keyword>
<dbReference type="GO" id="GO:0005524">
    <property type="term" value="F:ATP binding"/>
    <property type="evidence" value="ECO:0007669"/>
    <property type="project" value="UniProtKB-KW"/>
</dbReference>
<keyword evidence="13" id="KW-1185">Reference proteome</keyword>
<evidence type="ECO:0000256" key="3">
    <source>
        <dbReference type="ARBA" id="ARBA00022679"/>
    </source>
</evidence>
<dbReference type="AlphaFoldDB" id="A0AAV5TNU3"/>
<dbReference type="InterPro" id="IPR001245">
    <property type="entry name" value="Ser-Thr/Tyr_kinase_cat_dom"/>
</dbReference>
<dbReference type="PRINTS" id="PR00109">
    <property type="entry name" value="TYRKINASE"/>
</dbReference>
<evidence type="ECO:0000256" key="9">
    <source>
        <dbReference type="ARBA" id="ARBA00051243"/>
    </source>
</evidence>
<dbReference type="EC" id="2.7.10.1" evidence="2"/>
<dbReference type="CDD" id="cd00192">
    <property type="entry name" value="PTKc"/>
    <property type="match status" value="1"/>
</dbReference>
<evidence type="ECO:0000256" key="8">
    <source>
        <dbReference type="ARBA" id="ARBA00023137"/>
    </source>
</evidence>
<protein>
    <recommendedName>
        <fullName evidence="2">receptor protein-tyrosine kinase</fullName>
        <ecNumber evidence="2">2.7.10.1</ecNumber>
    </recommendedName>
</protein>
<dbReference type="GO" id="GO:0016477">
    <property type="term" value="P:cell migration"/>
    <property type="evidence" value="ECO:0007669"/>
    <property type="project" value="TreeGrafter"/>
</dbReference>
<gene>
    <name evidence="12" type="ORF">PENTCL1PPCAC_18263</name>
</gene>
<dbReference type="FunFam" id="1.10.510.10:FF:001512">
    <property type="entry name" value="Receptor tyrosine-protein kinase erbB-2"/>
    <property type="match status" value="1"/>
</dbReference>
<evidence type="ECO:0000313" key="12">
    <source>
        <dbReference type="EMBL" id="GMS96088.1"/>
    </source>
</evidence>
<comment type="subcellular location">
    <subcellularLocation>
        <location evidence="1">Endomembrane system</location>
    </subcellularLocation>
</comment>
<dbReference type="GO" id="GO:0007169">
    <property type="term" value="P:cell surface receptor protein tyrosine kinase signaling pathway"/>
    <property type="evidence" value="ECO:0007669"/>
    <property type="project" value="TreeGrafter"/>
</dbReference>
<evidence type="ECO:0000256" key="4">
    <source>
        <dbReference type="ARBA" id="ARBA00022741"/>
    </source>
</evidence>
<keyword evidence="3" id="KW-0808">Transferase</keyword>
<comment type="caution">
    <text evidence="12">The sequence shown here is derived from an EMBL/GenBank/DDBJ whole genome shotgun (WGS) entry which is preliminary data.</text>
</comment>
<dbReference type="PROSITE" id="PS50011">
    <property type="entry name" value="PROTEIN_KINASE_DOM"/>
    <property type="match status" value="1"/>
</dbReference>
<evidence type="ECO:0000313" key="13">
    <source>
        <dbReference type="Proteomes" id="UP001432027"/>
    </source>
</evidence>